<dbReference type="Gene3D" id="3.30.70.100">
    <property type="match status" value="1"/>
</dbReference>
<dbReference type="GO" id="GO:0016491">
    <property type="term" value="F:oxidoreductase activity"/>
    <property type="evidence" value="ECO:0007669"/>
    <property type="project" value="InterPro"/>
</dbReference>
<dbReference type="SUPFAM" id="SSF54909">
    <property type="entry name" value="Dimeric alpha+beta barrel"/>
    <property type="match status" value="1"/>
</dbReference>
<dbReference type="RefSeq" id="WP_183960504.1">
    <property type="nucleotide sequence ID" value="NZ_JACHHP010000002.1"/>
</dbReference>
<dbReference type="EMBL" id="JACHHP010000002">
    <property type="protein sequence ID" value="MBB5207996.1"/>
    <property type="molecule type" value="Genomic_DNA"/>
</dbReference>
<name>A0A7W8FZC3_9GAMM</name>
<gene>
    <name evidence="1" type="ORF">HNQ52_001525</name>
</gene>
<keyword evidence="2" id="KW-1185">Reference proteome</keyword>
<accession>A0A7W8FZC3</accession>
<sequence>MSSGVGAIKRVKVVGIYRWAADAWFDHDYYTTEHARLAGQLLQPLGMIRFECSRALIDGPPTAGAVIATSNAYFSTLAQARTAVLAAGALLAADLPNYSGLRPELQFHEVCVSTWGDA</sequence>
<evidence type="ECO:0000313" key="1">
    <source>
        <dbReference type="EMBL" id="MBB5207996.1"/>
    </source>
</evidence>
<reference evidence="1 2" key="1">
    <citation type="submission" date="2020-08" db="EMBL/GenBank/DDBJ databases">
        <title>Genomic Encyclopedia of Type Strains, Phase IV (KMG-IV): sequencing the most valuable type-strain genomes for metagenomic binning, comparative biology and taxonomic classification.</title>
        <authorList>
            <person name="Goeker M."/>
        </authorList>
    </citation>
    <scope>NUCLEOTIDE SEQUENCE [LARGE SCALE GENOMIC DNA]</scope>
    <source>
        <strain evidence="1 2">DSM 24163</strain>
    </source>
</reference>
<comment type="caution">
    <text evidence="1">The sequence shown here is derived from an EMBL/GenBank/DDBJ whole genome shotgun (WGS) entry which is preliminary data.</text>
</comment>
<protein>
    <submittedName>
        <fullName evidence="1">Uncharacterized protein (TIGR02118 family)</fullName>
    </submittedName>
</protein>
<organism evidence="1 2">
    <name type="scientific">Chiayiivirga flava</name>
    <dbReference type="NCBI Taxonomy" id="659595"/>
    <lineage>
        <taxon>Bacteria</taxon>
        <taxon>Pseudomonadati</taxon>
        <taxon>Pseudomonadota</taxon>
        <taxon>Gammaproteobacteria</taxon>
        <taxon>Lysobacterales</taxon>
        <taxon>Lysobacteraceae</taxon>
        <taxon>Chiayiivirga</taxon>
    </lineage>
</organism>
<dbReference type="InterPro" id="IPR009799">
    <property type="entry name" value="EthD_dom"/>
</dbReference>
<dbReference type="NCBIfam" id="TIGR02118">
    <property type="entry name" value="EthD family reductase"/>
    <property type="match status" value="1"/>
</dbReference>
<dbReference type="Proteomes" id="UP000521199">
    <property type="component" value="Unassembled WGS sequence"/>
</dbReference>
<dbReference type="InterPro" id="IPR011008">
    <property type="entry name" value="Dimeric_a/b-barrel"/>
</dbReference>
<dbReference type="AlphaFoldDB" id="A0A7W8FZC3"/>
<proteinExistence type="predicted"/>
<evidence type="ECO:0000313" key="2">
    <source>
        <dbReference type="Proteomes" id="UP000521199"/>
    </source>
</evidence>